<dbReference type="Proteomes" id="UP000291933">
    <property type="component" value="Unassembled WGS sequence"/>
</dbReference>
<evidence type="ECO:0000256" key="3">
    <source>
        <dbReference type="ARBA" id="ARBA00022777"/>
    </source>
</evidence>
<evidence type="ECO:0000313" key="5">
    <source>
        <dbReference type="Proteomes" id="UP000291933"/>
    </source>
</evidence>
<dbReference type="InterPro" id="IPR004381">
    <property type="entry name" value="Glycerate_kinase"/>
</dbReference>
<keyword evidence="5" id="KW-1185">Reference proteome</keyword>
<dbReference type="OrthoDB" id="9774290at2"/>
<protein>
    <recommendedName>
        <fullName evidence="6">Glycerate kinase</fullName>
    </recommendedName>
</protein>
<evidence type="ECO:0000313" key="4">
    <source>
        <dbReference type="EMBL" id="TBT94704.1"/>
    </source>
</evidence>
<dbReference type="InterPro" id="IPR036129">
    <property type="entry name" value="Glycerate_kinase_sf"/>
</dbReference>
<keyword evidence="3" id="KW-0418">Kinase</keyword>
<proteinExistence type="inferred from homology"/>
<name>A0A4Q9KK49_PROTD</name>
<keyword evidence="2" id="KW-0808">Transferase</keyword>
<dbReference type="GO" id="GO:0008887">
    <property type="term" value="F:glycerate kinase activity"/>
    <property type="evidence" value="ECO:0007669"/>
    <property type="project" value="InterPro"/>
</dbReference>
<dbReference type="EMBL" id="SDMR01000010">
    <property type="protein sequence ID" value="TBT94704.1"/>
    <property type="molecule type" value="Genomic_DNA"/>
</dbReference>
<comment type="similarity">
    <text evidence="1">Belongs to the glycerate kinase type-1 family.</text>
</comment>
<gene>
    <name evidence="4" type="ORF">ET996_08885</name>
</gene>
<dbReference type="PANTHER" id="PTHR21599:SF0">
    <property type="entry name" value="GLYCERATE KINASE"/>
    <property type="match status" value="1"/>
</dbReference>
<dbReference type="GO" id="GO:0031388">
    <property type="term" value="P:organic acid phosphorylation"/>
    <property type="evidence" value="ECO:0007669"/>
    <property type="project" value="InterPro"/>
</dbReference>
<organism evidence="4 5">
    <name type="scientific">Propioniciclava tarda</name>
    <dbReference type="NCBI Taxonomy" id="433330"/>
    <lineage>
        <taxon>Bacteria</taxon>
        <taxon>Bacillati</taxon>
        <taxon>Actinomycetota</taxon>
        <taxon>Actinomycetes</taxon>
        <taxon>Propionibacteriales</taxon>
        <taxon>Propionibacteriaceae</taxon>
        <taxon>Propioniciclava</taxon>
    </lineage>
</organism>
<evidence type="ECO:0008006" key="6">
    <source>
        <dbReference type="Google" id="ProtNLM"/>
    </source>
</evidence>
<dbReference type="Gene3D" id="3.40.50.10350">
    <property type="entry name" value="Glycerate kinase, domain 1"/>
    <property type="match status" value="1"/>
</dbReference>
<dbReference type="PANTHER" id="PTHR21599">
    <property type="entry name" value="GLYCERATE KINASE"/>
    <property type="match status" value="1"/>
</dbReference>
<dbReference type="AlphaFoldDB" id="A0A4Q9KK49"/>
<dbReference type="InterPro" id="IPR018197">
    <property type="entry name" value="Glycerate_kinase_RE-like"/>
</dbReference>
<evidence type="ECO:0000256" key="2">
    <source>
        <dbReference type="ARBA" id="ARBA00022679"/>
    </source>
</evidence>
<accession>A0A4Q9KK49</accession>
<dbReference type="RefSeq" id="WP_131172209.1">
    <property type="nucleotide sequence ID" value="NZ_FXTL01000010.1"/>
</dbReference>
<comment type="caution">
    <text evidence="4">The sequence shown here is derived from an EMBL/GenBank/DDBJ whole genome shotgun (WGS) entry which is preliminary data.</text>
</comment>
<dbReference type="InterPro" id="IPR018193">
    <property type="entry name" value="Glyc_kinase_flavodox-like_fold"/>
</dbReference>
<sequence>MSRVLVCSDRIGLADPVIASRAIASGFASVAPGGHQFAVVPLASSGPDLGAALSALGQETTLVTSGDPVDLGRRTRAAMDAGPGRLLVDLTPLAEATPDDIVGLLAGLGIDAATDDPGRLRGLGAAVDLLVILPGDQSAHRLLGLEGVAARLGYAAGRPVADVLAEDAELARRASDWGVEDAPGLGAAGGLPLVFAALGGRLLSGFAACVAAARLTETLSRCDLVVVGTDTFTIGNFGGPAVLGLAPLASERGIPCLALAGSVDISVREVRRHGIEAVQSLAGGGTLDADAIREASARVARTWLA</sequence>
<evidence type="ECO:0000256" key="1">
    <source>
        <dbReference type="ARBA" id="ARBA00006284"/>
    </source>
</evidence>
<dbReference type="SUPFAM" id="SSF110738">
    <property type="entry name" value="Glycerate kinase I"/>
    <property type="match status" value="1"/>
</dbReference>
<reference evidence="4 5" key="1">
    <citation type="submission" date="2019-01" db="EMBL/GenBank/DDBJ databases">
        <title>Lactibacter flavus gen. nov., sp. nov., a novel bacterium of the family Propionibacteriaceae isolated from raw milk and dairy products.</title>
        <authorList>
            <person name="Huptas C."/>
            <person name="Wenning M."/>
            <person name="Breitenwieser F."/>
            <person name="Doll E."/>
            <person name="Von Neubeck M."/>
            <person name="Busse H.-J."/>
            <person name="Scherer S."/>
        </authorList>
    </citation>
    <scope>NUCLEOTIDE SEQUENCE [LARGE SCALE GENOMIC DNA]</scope>
    <source>
        <strain evidence="4 5">DSM 22130</strain>
    </source>
</reference>
<dbReference type="Gene3D" id="3.90.1510.10">
    <property type="entry name" value="Glycerate kinase, domain 2"/>
    <property type="match status" value="1"/>
</dbReference>
<dbReference type="Pfam" id="PF02595">
    <property type="entry name" value="Gly_kinase"/>
    <property type="match status" value="1"/>
</dbReference>